<dbReference type="AlphaFoldDB" id="A0A1G6GYE7"/>
<dbReference type="Pfam" id="PF00392">
    <property type="entry name" value="GntR"/>
    <property type="match status" value="1"/>
</dbReference>
<dbReference type="InterPro" id="IPR015421">
    <property type="entry name" value="PyrdxlP-dep_Trfase_major"/>
</dbReference>
<dbReference type="Proteomes" id="UP000199086">
    <property type="component" value="Unassembled WGS sequence"/>
</dbReference>
<dbReference type="Pfam" id="PF00155">
    <property type="entry name" value="Aminotran_1_2"/>
    <property type="match status" value="1"/>
</dbReference>
<dbReference type="PANTHER" id="PTHR46577">
    <property type="entry name" value="HTH-TYPE TRANSCRIPTIONAL REGULATORY PROTEIN GABR"/>
    <property type="match status" value="1"/>
</dbReference>
<dbReference type="PROSITE" id="PS50949">
    <property type="entry name" value="HTH_GNTR"/>
    <property type="match status" value="1"/>
</dbReference>
<dbReference type="InterPro" id="IPR000524">
    <property type="entry name" value="Tscrpt_reg_HTH_GntR"/>
</dbReference>
<dbReference type="Gene3D" id="3.40.640.10">
    <property type="entry name" value="Type I PLP-dependent aspartate aminotransferase-like (Major domain)"/>
    <property type="match status" value="1"/>
</dbReference>
<name>A0A1G6GYE7_9ACTN</name>
<gene>
    <name evidence="8" type="ORF">GA0111570_105278</name>
</gene>
<evidence type="ECO:0000313" key="9">
    <source>
        <dbReference type="Proteomes" id="UP000199086"/>
    </source>
</evidence>
<dbReference type="SUPFAM" id="SSF46785">
    <property type="entry name" value="Winged helix' DNA-binding domain"/>
    <property type="match status" value="1"/>
</dbReference>
<keyword evidence="3" id="KW-0805">Transcription regulation</keyword>
<dbReference type="RefSeq" id="WP_092610057.1">
    <property type="nucleotide sequence ID" value="NZ_FMYF01000005.1"/>
</dbReference>
<dbReference type="GO" id="GO:0003677">
    <property type="term" value="F:DNA binding"/>
    <property type="evidence" value="ECO:0007669"/>
    <property type="project" value="UniProtKB-KW"/>
</dbReference>
<keyword evidence="5" id="KW-0804">Transcription</keyword>
<evidence type="ECO:0000256" key="4">
    <source>
        <dbReference type="ARBA" id="ARBA00023125"/>
    </source>
</evidence>
<keyword evidence="8" id="KW-0032">Aminotransferase</keyword>
<dbReference type="SMART" id="SM00345">
    <property type="entry name" value="HTH_GNTR"/>
    <property type="match status" value="1"/>
</dbReference>
<keyword evidence="4 8" id="KW-0238">DNA-binding</keyword>
<evidence type="ECO:0000313" key="8">
    <source>
        <dbReference type="EMBL" id="SDB86964.1"/>
    </source>
</evidence>
<dbReference type="PRINTS" id="PR00035">
    <property type="entry name" value="HTHGNTR"/>
</dbReference>
<dbReference type="InterPro" id="IPR041289">
    <property type="entry name" value="Bact_RF_family3"/>
</dbReference>
<protein>
    <submittedName>
        <fullName evidence="8">DNA-binding transcriptional regulator, MocR family, contains an aminotransferase domain</fullName>
    </submittedName>
</protein>
<evidence type="ECO:0000256" key="5">
    <source>
        <dbReference type="ARBA" id="ARBA00023163"/>
    </source>
</evidence>
<dbReference type="InterPro" id="IPR015424">
    <property type="entry name" value="PyrdxlP-dep_Trfase"/>
</dbReference>
<dbReference type="CDD" id="cd07377">
    <property type="entry name" value="WHTH_GntR"/>
    <property type="match status" value="1"/>
</dbReference>
<keyword evidence="9" id="KW-1185">Reference proteome</keyword>
<sequence length="851" mass="90578">MTRAVRDWAPVLDPRSGLTLPAQVAAAVRADVAAGTLRPGEPMPSSRTLAATLRISRGTVEAAYDQLLAEGYLQSRPRSGMLVHPRLRPGTPTAAGPPAGTPPEPPSPAPDALDLVPGHDSDSPLDDPAWRSAWRRAADPAHGHGYRPVDPIGDPQLRRAIAEHLRLMRGLVVDPARIVVTAGSREGLALLLTALAGSGHELRVGVEDPGFPGLRRTLARRGVRTVPLPVDASGVVVPGQAADLPRIVLVTPNHQYPYGSVMPASRRTELLDWAATHGTLVVEDDYDSEFRYLGPPLPALYGLAAGTPVVHLGTFSAVLSRDVGTGYLLLPPELVEPVARVRADLGCPVAPTLQRAVAGYLADGGLRRRLQRSRRRLAAAHRLVTDVLGRIPGAVDQGRLLVVERPAARAAAILAACADHGVLVGDLADGWSGTPGSTGVVLAYGNADPGALAGALQIVADTVAEVDREAGRGWASGLPDTGDPRRYGGQNHPTEEGTMTVTADLDLDFVKAEPTDLWVSVLLPTLRRAPDTRAGSTQLANLLKEASTRLKERGVSTDRLAPASALVDDAGFWQRQGDGLALYISDHGMHTFRLPLEPSPSVTIGQVPRLRPVVPALRPEGTYYLLQLAQKQIRLFRVTPDSIDELDRGAIPTSVEEYDRGRDQQYTAPTPGGVMFGHGDSGEQDALRESFLREVARGVEERLGRCQPAMPLVLAATEKTAASFRQICAYPGMTDVIVHGSADGMTPTELLDRARPVLQEYATKETQRRSERIAELRAGNRLEEDPQGVLLAAEGARVEALLVGASTEGANGNGPEDDLVDRAIQATLRGGGRVLPMPASSPETLIGVLRY</sequence>
<accession>A0A1G6GYE7</accession>
<dbReference type="InterPro" id="IPR051446">
    <property type="entry name" value="HTH_trans_reg/aminotransferase"/>
</dbReference>
<feature type="compositionally biased region" description="Low complexity" evidence="6">
    <location>
        <begin position="89"/>
        <end position="98"/>
    </location>
</feature>
<dbReference type="Pfam" id="PF18845">
    <property type="entry name" value="baeRF_family3"/>
    <property type="match status" value="1"/>
</dbReference>
<dbReference type="OrthoDB" id="594134at2"/>
<dbReference type="Gene3D" id="1.10.10.10">
    <property type="entry name" value="Winged helix-like DNA-binding domain superfamily/Winged helix DNA-binding domain"/>
    <property type="match status" value="1"/>
</dbReference>
<organism evidence="8 9">
    <name type="scientific">Raineyella antarctica</name>
    <dbReference type="NCBI Taxonomy" id="1577474"/>
    <lineage>
        <taxon>Bacteria</taxon>
        <taxon>Bacillati</taxon>
        <taxon>Actinomycetota</taxon>
        <taxon>Actinomycetes</taxon>
        <taxon>Propionibacteriales</taxon>
        <taxon>Propionibacteriaceae</taxon>
        <taxon>Raineyella</taxon>
    </lineage>
</organism>
<feature type="domain" description="HTH gntR-type" evidence="7">
    <location>
        <begin position="18"/>
        <end position="86"/>
    </location>
</feature>
<feature type="compositionally biased region" description="Pro residues" evidence="6">
    <location>
        <begin position="99"/>
        <end position="109"/>
    </location>
</feature>
<dbReference type="STRING" id="1577474.GA0111570_105278"/>
<keyword evidence="8" id="KW-0808">Transferase</keyword>
<evidence type="ECO:0000256" key="1">
    <source>
        <dbReference type="ARBA" id="ARBA00005384"/>
    </source>
</evidence>
<dbReference type="SUPFAM" id="SSF53383">
    <property type="entry name" value="PLP-dependent transferases"/>
    <property type="match status" value="1"/>
</dbReference>
<reference evidence="8 9" key="1">
    <citation type="submission" date="2016-06" db="EMBL/GenBank/DDBJ databases">
        <authorList>
            <person name="Olsen C.W."/>
            <person name="Carey S."/>
            <person name="Hinshaw L."/>
            <person name="Karasin A.I."/>
        </authorList>
    </citation>
    <scope>NUCLEOTIDE SEQUENCE [LARGE SCALE GENOMIC DNA]</scope>
    <source>
        <strain evidence="8 9">LZ-22</strain>
    </source>
</reference>
<dbReference type="CDD" id="cd00609">
    <property type="entry name" value="AAT_like"/>
    <property type="match status" value="1"/>
</dbReference>
<dbReference type="InterPro" id="IPR036390">
    <property type="entry name" value="WH_DNA-bd_sf"/>
</dbReference>
<proteinExistence type="inferred from homology"/>
<dbReference type="EMBL" id="FMYF01000005">
    <property type="protein sequence ID" value="SDB86964.1"/>
    <property type="molecule type" value="Genomic_DNA"/>
</dbReference>
<dbReference type="InterPro" id="IPR036388">
    <property type="entry name" value="WH-like_DNA-bd_sf"/>
</dbReference>
<evidence type="ECO:0000259" key="7">
    <source>
        <dbReference type="PROSITE" id="PS50949"/>
    </source>
</evidence>
<dbReference type="GO" id="GO:0030170">
    <property type="term" value="F:pyridoxal phosphate binding"/>
    <property type="evidence" value="ECO:0007669"/>
    <property type="project" value="InterPro"/>
</dbReference>
<evidence type="ECO:0000256" key="3">
    <source>
        <dbReference type="ARBA" id="ARBA00023015"/>
    </source>
</evidence>
<dbReference type="GO" id="GO:0003700">
    <property type="term" value="F:DNA-binding transcription factor activity"/>
    <property type="evidence" value="ECO:0007669"/>
    <property type="project" value="InterPro"/>
</dbReference>
<comment type="similarity">
    <text evidence="1">In the C-terminal section; belongs to the class-I pyridoxal-phosphate-dependent aminotransferase family.</text>
</comment>
<feature type="region of interest" description="Disordered" evidence="6">
    <location>
        <begin position="472"/>
        <end position="497"/>
    </location>
</feature>
<feature type="region of interest" description="Disordered" evidence="6">
    <location>
        <begin position="79"/>
        <end position="128"/>
    </location>
</feature>
<dbReference type="PANTHER" id="PTHR46577:SF1">
    <property type="entry name" value="HTH-TYPE TRANSCRIPTIONAL REGULATORY PROTEIN GABR"/>
    <property type="match status" value="1"/>
</dbReference>
<dbReference type="InterPro" id="IPR004839">
    <property type="entry name" value="Aminotransferase_I/II_large"/>
</dbReference>
<evidence type="ECO:0000256" key="2">
    <source>
        <dbReference type="ARBA" id="ARBA00022898"/>
    </source>
</evidence>
<keyword evidence="2" id="KW-0663">Pyridoxal phosphate</keyword>
<dbReference type="GO" id="GO:0008483">
    <property type="term" value="F:transaminase activity"/>
    <property type="evidence" value="ECO:0007669"/>
    <property type="project" value="UniProtKB-KW"/>
</dbReference>
<evidence type="ECO:0000256" key="6">
    <source>
        <dbReference type="SAM" id="MobiDB-lite"/>
    </source>
</evidence>